<dbReference type="InterPro" id="IPR001258">
    <property type="entry name" value="NHL_repeat"/>
</dbReference>
<gene>
    <name evidence="3" type="ORF">KUTeg_007673</name>
</gene>
<dbReference type="InterPro" id="IPR050952">
    <property type="entry name" value="TRIM-NHL_E3_ligases"/>
</dbReference>
<feature type="repeat" description="NHL" evidence="2">
    <location>
        <begin position="62"/>
        <end position="105"/>
    </location>
</feature>
<dbReference type="Pfam" id="PF01436">
    <property type="entry name" value="NHL"/>
    <property type="match status" value="1"/>
</dbReference>
<proteinExistence type="predicted"/>
<feature type="repeat" description="NHL" evidence="2">
    <location>
        <begin position="109"/>
        <end position="152"/>
    </location>
</feature>
<dbReference type="PROSITE" id="PS51125">
    <property type="entry name" value="NHL"/>
    <property type="match status" value="2"/>
</dbReference>
<dbReference type="SUPFAM" id="SSF101898">
    <property type="entry name" value="NHL repeat"/>
    <property type="match status" value="1"/>
</dbReference>
<evidence type="ECO:0000256" key="1">
    <source>
        <dbReference type="ARBA" id="ARBA00022737"/>
    </source>
</evidence>
<evidence type="ECO:0000256" key="2">
    <source>
        <dbReference type="PROSITE-ProRule" id="PRU00504"/>
    </source>
</evidence>
<dbReference type="InterPro" id="IPR011042">
    <property type="entry name" value="6-blade_b-propeller_TolB-like"/>
</dbReference>
<dbReference type="Gene3D" id="2.120.10.30">
    <property type="entry name" value="TolB, C-terminal domain"/>
    <property type="match status" value="1"/>
</dbReference>
<organism evidence="3 4">
    <name type="scientific">Tegillarca granosa</name>
    <name type="common">Malaysian cockle</name>
    <name type="synonym">Anadara granosa</name>
    <dbReference type="NCBI Taxonomy" id="220873"/>
    <lineage>
        <taxon>Eukaryota</taxon>
        <taxon>Metazoa</taxon>
        <taxon>Spiralia</taxon>
        <taxon>Lophotrochozoa</taxon>
        <taxon>Mollusca</taxon>
        <taxon>Bivalvia</taxon>
        <taxon>Autobranchia</taxon>
        <taxon>Pteriomorphia</taxon>
        <taxon>Arcoida</taxon>
        <taxon>Arcoidea</taxon>
        <taxon>Arcidae</taxon>
        <taxon>Tegillarca</taxon>
    </lineage>
</organism>
<evidence type="ECO:0000313" key="4">
    <source>
        <dbReference type="Proteomes" id="UP001217089"/>
    </source>
</evidence>
<comment type="caution">
    <text evidence="3">The sequence shown here is derived from an EMBL/GenBank/DDBJ whole genome shotgun (WGS) entry which is preliminary data.</text>
</comment>
<protein>
    <submittedName>
        <fullName evidence="3">Uncharacterized protein</fullName>
    </submittedName>
</protein>
<dbReference type="PANTHER" id="PTHR24104">
    <property type="entry name" value="E3 UBIQUITIN-PROTEIN LIGASE NHLRC1-RELATED"/>
    <property type="match status" value="1"/>
</dbReference>
<dbReference type="PANTHER" id="PTHR24104:SF48">
    <property type="entry name" value="PROTEIN WECH"/>
    <property type="match status" value="1"/>
</dbReference>
<sequence>MCLLYRALYTLQRNHSNQCGKMVDTQSRYRLYSYGYTPPEVRQSTPAYRDLYHEKAPPDKLLFDVGVKGDGPGDFIYPRGLTVTLDGDILVADTDNNRIQIFNQFGLYKRKFGTKGNAKGQFDQPTGVTEMPYGYIAVADRNNRRIQVFSEEGEYKYEFPTIDPPFCVCCDKDFNTAVSTTKRTIEIYNREGKLLHCFSIGGNTRNHIGCQISINNTRAEVIVCDTFTGLVKYFKYDGKLVYKFEPKAASEGLTMVPSAIGLSPLGDILVADALNHVVNVYSDKGVFIKQLLCPTDEAGAIQACAVGPEGHFIATEFSVDGPHSLKIFRYLQCVCHLTRPGSSKRSTPTQME</sequence>
<evidence type="ECO:0000313" key="3">
    <source>
        <dbReference type="EMBL" id="KAJ8315523.1"/>
    </source>
</evidence>
<dbReference type="Proteomes" id="UP001217089">
    <property type="component" value="Unassembled WGS sequence"/>
</dbReference>
<reference evidence="3 4" key="1">
    <citation type="submission" date="2022-12" db="EMBL/GenBank/DDBJ databases">
        <title>Chromosome-level genome of Tegillarca granosa.</title>
        <authorList>
            <person name="Kim J."/>
        </authorList>
    </citation>
    <scope>NUCLEOTIDE SEQUENCE [LARGE SCALE GENOMIC DNA]</scope>
    <source>
        <strain evidence="3">Teg-2019</strain>
        <tissue evidence="3">Adductor muscle</tissue>
    </source>
</reference>
<keyword evidence="1" id="KW-0677">Repeat</keyword>
<name>A0ABQ9FIF5_TEGGR</name>
<dbReference type="EMBL" id="JARBDR010000337">
    <property type="protein sequence ID" value="KAJ8315523.1"/>
    <property type="molecule type" value="Genomic_DNA"/>
</dbReference>
<keyword evidence="4" id="KW-1185">Reference proteome</keyword>
<accession>A0ABQ9FIF5</accession>